<dbReference type="AlphaFoldDB" id="A0A840NF51"/>
<sequence>MPEIVTVPERKAREAARRRAAALDVMTEAREFARTRGGRFYVFGSVAAGRIKYDSDFDVVVDFQFGIEAEAADFVEEACQRRRLPSDVHLKSRASKRFLDRIRDQMVSLP</sequence>
<accession>A0A840NF51</accession>
<organism evidence="2 3">
    <name type="scientific">Afipia massiliensis</name>
    <dbReference type="NCBI Taxonomy" id="211460"/>
    <lineage>
        <taxon>Bacteria</taxon>
        <taxon>Pseudomonadati</taxon>
        <taxon>Pseudomonadota</taxon>
        <taxon>Alphaproteobacteria</taxon>
        <taxon>Hyphomicrobiales</taxon>
        <taxon>Nitrobacteraceae</taxon>
        <taxon>Afipia</taxon>
    </lineage>
</organism>
<protein>
    <submittedName>
        <fullName evidence="2">Putative nucleotidyltransferase</fullName>
    </submittedName>
</protein>
<feature type="domain" description="Polymerase nucleotidyl transferase" evidence="1">
    <location>
        <begin position="31"/>
        <end position="96"/>
    </location>
</feature>
<proteinExistence type="predicted"/>
<dbReference type="Pfam" id="PF01909">
    <property type="entry name" value="NTP_transf_2"/>
    <property type="match status" value="1"/>
</dbReference>
<dbReference type="EMBL" id="JACHIJ010000016">
    <property type="protein sequence ID" value="MBB5055316.1"/>
    <property type="molecule type" value="Genomic_DNA"/>
</dbReference>
<dbReference type="Gene3D" id="3.30.460.10">
    <property type="entry name" value="Beta Polymerase, domain 2"/>
    <property type="match status" value="1"/>
</dbReference>
<evidence type="ECO:0000313" key="2">
    <source>
        <dbReference type="EMBL" id="MBB5055316.1"/>
    </source>
</evidence>
<keyword evidence="2" id="KW-0808">Transferase</keyword>
<gene>
    <name evidence="2" type="ORF">HNQ36_005327</name>
</gene>
<evidence type="ECO:0000313" key="3">
    <source>
        <dbReference type="Proteomes" id="UP000521227"/>
    </source>
</evidence>
<name>A0A840NF51_9BRAD</name>
<dbReference type="InterPro" id="IPR043519">
    <property type="entry name" value="NT_sf"/>
</dbReference>
<reference evidence="2 3" key="1">
    <citation type="submission" date="2020-08" db="EMBL/GenBank/DDBJ databases">
        <title>Genomic Encyclopedia of Type Strains, Phase IV (KMG-IV): sequencing the most valuable type-strain genomes for metagenomic binning, comparative biology and taxonomic classification.</title>
        <authorList>
            <person name="Goeker M."/>
        </authorList>
    </citation>
    <scope>NUCLEOTIDE SEQUENCE [LARGE SCALE GENOMIC DNA]</scope>
    <source>
        <strain evidence="2 3">DSM 17498</strain>
    </source>
</reference>
<comment type="caution">
    <text evidence="2">The sequence shown here is derived from an EMBL/GenBank/DDBJ whole genome shotgun (WGS) entry which is preliminary data.</text>
</comment>
<dbReference type="Proteomes" id="UP000521227">
    <property type="component" value="Unassembled WGS sequence"/>
</dbReference>
<dbReference type="GO" id="GO:0016779">
    <property type="term" value="F:nucleotidyltransferase activity"/>
    <property type="evidence" value="ECO:0007669"/>
    <property type="project" value="InterPro"/>
</dbReference>
<dbReference type="RefSeq" id="WP_184090793.1">
    <property type="nucleotide sequence ID" value="NZ_JACHIJ010000016.1"/>
</dbReference>
<dbReference type="SUPFAM" id="SSF81301">
    <property type="entry name" value="Nucleotidyltransferase"/>
    <property type="match status" value="1"/>
</dbReference>
<evidence type="ECO:0000259" key="1">
    <source>
        <dbReference type="Pfam" id="PF01909"/>
    </source>
</evidence>
<dbReference type="InterPro" id="IPR002934">
    <property type="entry name" value="Polymerase_NTP_transf_dom"/>
</dbReference>
<dbReference type="CDD" id="cd05403">
    <property type="entry name" value="NT_KNTase_like"/>
    <property type="match status" value="1"/>
</dbReference>